<keyword evidence="5 6" id="KW-0472">Membrane</keyword>
<accession>A0ABR0JNI6</accession>
<evidence type="ECO:0000313" key="9">
    <source>
        <dbReference type="Proteomes" id="UP001345691"/>
    </source>
</evidence>
<evidence type="ECO:0000256" key="3">
    <source>
        <dbReference type="ARBA" id="ARBA00022692"/>
    </source>
</evidence>
<feature type="transmembrane region" description="Helical" evidence="6">
    <location>
        <begin position="341"/>
        <end position="358"/>
    </location>
</feature>
<dbReference type="PROSITE" id="PS50850">
    <property type="entry name" value="MFS"/>
    <property type="match status" value="1"/>
</dbReference>
<dbReference type="PANTHER" id="PTHR43791">
    <property type="entry name" value="PERMEASE-RELATED"/>
    <property type="match status" value="1"/>
</dbReference>
<name>A0ABR0JNI6_9EURO</name>
<keyword evidence="4 6" id="KW-1133">Transmembrane helix</keyword>
<comment type="subcellular location">
    <subcellularLocation>
        <location evidence="1">Membrane</location>
        <topology evidence="1">Multi-pass membrane protein</topology>
    </subcellularLocation>
</comment>
<reference evidence="8 9" key="1">
    <citation type="submission" date="2023-08" db="EMBL/GenBank/DDBJ databases">
        <title>Black Yeasts Isolated from many extreme environments.</title>
        <authorList>
            <person name="Coleine C."/>
            <person name="Stajich J.E."/>
            <person name="Selbmann L."/>
        </authorList>
    </citation>
    <scope>NUCLEOTIDE SEQUENCE [LARGE SCALE GENOMIC DNA]</scope>
    <source>
        <strain evidence="8 9">CCFEE 6328</strain>
    </source>
</reference>
<evidence type="ECO:0000256" key="1">
    <source>
        <dbReference type="ARBA" id="ARBA00004141"/>
    </source>
</evidence>
<feature type="transmembrane region" description="Helical" evidence="6">
    <location>
        <begin position="231"/>
        <end position="253"/>
    </location>
</feature>
<feature type="transmembrane region" description="Helical" evidence="6">
    <location>
        <begin position="108"/>
        <end position="126"/>
    </location>
</feature>
<dbReference type="InterPro" id="IPR020846">
    <property type="entry name" value="MFS_dom"/>
</dbReference>
<proteinExistence type="predicted"/>
<keyword evidence="9" id="KW-1185">Reference proteome</keyword>
<dbReference type="Pfam" id="PF07690">
    <property type="entry name" value="MFS_1"/>
    <property type="match status" value="1"/>
</dbReference>
<sequence>MDKSSPPIEHLETKNFEVKTILFCFCDCANQIQLPVDLSPPSSIDNDQDLVQRNRKLNRRIDLRVLPLCCWVYLLNFLDRGNIGNSKVLNSETGDDLLQQTGMTASDYAITVTLFSLAYALFEVPSNWVMKHYVRPSLWLAFLLLAWGALTIGFAGVHNYATVLALRFLIGVFEAGFFPGIVYFITIWYRFNERALRIALVVAFCNLAGAFGGSIAYGVGHINGAAGLQGFRWLFIIEGIITIVSAVVLYFFLPDYPARARWLSPEDKRFAEDRLVERGGGYNRSHASRREILETFFNPRMLAHYIAYIADVVPQGSFTFFTPTIVKGLGYTSIQAQLLTVPPWCVGFVCAITISYIADRFNARGWTVTIASLVGGAGWLAAGLLPHDAYVKRYGCLCLAACGAFPAAPSMTNWVTCNTPSLLTIPFAIALHNSSAGIGQIIAQWIWKADEESIGYPTGNFTCAGCSFFVAAMMVGLRLWYGRMNARGTTDATGQRRVWAY</sequence>
<feature type="transmembrane region" description="Helical" evidence="6">
    <location>
        <begin position="198"/>
        <end position="219"/>
    </location>
</feature>
<feature type="transmembrane region" description="Helical" evidence="6">
    <location>
        <begin position="365"/>
        <end position="385"/>
    </location>
</feature>
<keyword evidence="3 6" id="KW-0812">Transmembrane</keyword>
<feature type="domain" description="Major facilitator superfamily (MFS) profile" evidence="7">
    <location>
        <begin position="65"/>
        <end position="501"/>
    </location>
</feature>
<dbReference type="Proteomes" id="UP001345691">
    <property type="component" value="Unassembled WGS sequence"/>
</dbReference>
<dbReference type="Gene3D" id="1.20.1250.20">
    <property type="entry name" value="MFS general substrate transporter like domains"/>
    <property type="match status" value="2"/>
</dbReference>
<protein>
    <recommendedName>
        <fullName evidence="7">Major facilitator superfamily (MFS) profile domain-containing protein</fullName>
    </recommendedName>
</protein>
<evidence type="ECO:0000256" key="6">
    <source>
        <dbReference type="SAM" id="Phobius"/>
    </source>
</evidence>
<evidence type="ECO:0000313" key="8">
    <source>
        <dbReference type="EMBL" id="KAK5067537.1"/>
    </source>
</evidence>
<organism evidence="8 9">
    <name type="scientific">Exophiala sideris</name>
    <dbReference type="NCBI Taxonomy" id="1016849"/>
    <lineage>
        <taxon>Eukaryota</taxon>
        <taxon>Fungi</taxon>
        <taxon>Dikarya</taxon>
        <taxon>Ascomycota</taxon>
        <taxon>Pezizomycotina</taxon>
        <taxon>Eurotiomycetes</taxon>
        <taxon>Chaetothyriomycetidae</taxon>
        <taxon>Chaetothyriales</taxon>
        <taxon>Herpotrichiellaceae</taxon>
        <taxon>Exophiala</taxon>
    </lineage>
</organism>
<feature type="transmembrane region" description="Helical" evidence="6">
    <location>
        <begin position="459"/>
        <end position="481"/>
    </location>
</feature>
<feature type="transmembrane region" description="Helical" evidence="6">
    <location>
        <begin position="138"/>
        <end position="158"/>
    </location>
</feature>
<gene>
    <name evidence="8" type="ORF">LTR69_001526</name>
</gene>
<evidence type="ECO:0000256" key="2">
    <source>
        <dbReference type="ARBA" id="ARBA00022448"/>
    </source>
</evidence>
<dbReference type="PANTHER" id="PTHR43791:SF49">
    <property type="entry name" value="TRANSPORTER, PUTATIVE (AFU_ORTHOLOGUE AFUA_4G04250)-RELATED"/>
    <property type="match status" value="1"/>
</dbReference>
<keyword evidence="2" id="KW-0813">Transport</keyword>
<comment type="caution">
    <text evidence="8">The sequence shown here is derived from an EMBL/GenBank/DDBJ whole genome shotgun (WGS) entry which is preliminary data.</text>
</comment>
<evidence type="ECO:0000256" key="4">
    <source>
        <dbReference type="ARBA" id="ARBA00022989"/>
    </source>
</evidence>
<dbReference type="InterPro" id="IPR036259">
    <property type="entry name" value="MFS_trans_sf"/>
</dbReference>
<feature type="transmembrane region" description="Helical" evidence="6">
    <location>
        <begin position="302"/>
        <end position="321"/>
    </location>
</feature>
<dbReference type="EMBL" id="JAVRRF010000002">
    <property type="protein sequence ID" value="KAK5067537.1"/>
    <property type="molecule type" value="Genomic_DNA"/>
</dbReference>
<evidence type="ECO:0000256" key="5">
    <source>
        <dbReference type="ARBA" id="ARBA00023136"/>
    </source>
</evidence>
<evidence type="ECO:0000259" key="7">
    <source>
        <dbReference type="PROSITE" id="PS50850"/>
    </source>
</evidence>
<dbReference type="InterPro" id="IPR011701">
    <property type="entry name" value="MFS"/>
</dbReference>
<dbReference type="SUPFAM" id="SSF103473">
    <property type="entry name" value="MFS general substrate transporter"/>
    <property type="match status" value="1"/>
</dbReference>
<feature type="transmembrane region" description="Helical" evidence="6">
    <location>
        <begin position="164"/>
        <end position="186"/>
    </location>
</feature>